<feature type="non-terminal residue" evidence="1">
    <location>
        <position position="1"/>
    </location>
</feature>
<dbReference type="InterPro" id="IPR036412">
    <property type="entry name" value="HAD-like_sf"/>
</dbReference>
<comment type="caution">
    <text evidence="1">The sequence shown here is derived from an EMBL/GenBank/DDBJ whole genome shotgun (WGS) entry which is preliminary data.</text>
</comment>
<dbReference type="InterPro" id="IPR010036">
    <property type="entry name" value="MDP_1_eu_arc"/>
</dbReference>
<name>A0A1Y1W2A2_9FUNG</name>
<dbReference type="Pfam" id="PF12689">
    <property type="entry name" value="Acid_PPase"/>
    <property type="match status" value="1"/>
</dbReference>
<dbReference type="STRING" id="61395.A0A1Y1W2A2"/>
<dbReference type="AlphaFoldDB" id="A0A1Y1W2A2"/>
<dbReference type="OrthoDB" id="2865258at2759"/>
<protein>
    <recommendedName>
        <fullName evidence="3">Magnesium-dependent phosphatase-1</fullName>
    </recommendedName>
</protein>
<dbReference type="RefSeq" id="XP_040741558.1">
    <property type="nucleotide sequence ID" value="XM_040888305.1"/>
</dbReference>
<evidence type="ECO:0008006" key="3">
    <source>
        <dbReference type="Google" id="ProtNLM"/>
    </source>
</evidence>
<reference evidence="1 2" key="1">
    <citation type="submission" date="2016-07" db="EMBL/GenBank/DDBJ databases">
        <title>Pervasive Adenine N6-methylation of Active Genes in Fungi.</title>
        <authorList>
            <consortium name="DOE Joint Genome Institute"/>
            <person name="Mondo S.J."/>
            <person name="Dannebaum R.O."/>
            <person name="Kuo R.C."/>
            <person name="Labutti K."/>
            <person name="Haridas S."/>
            <person name="Kuo A."/>
            <person name="Salamov A."/>
            <person name="Ahrendt S.R."/>
            <person name="Lipzen A."/>
            <person name="Sullivan W."/>
            <person name="Andreopoulos W.B."/>
            <person name="Clum A."/>
            <person name="Lindquist E."/>
            <person name="Daum C."/>
            <person name="Ramamoorthy G.K."/>
            <person name="Gryganskyi A."/>
            <person name="Culley D."/>
            <person name="Magnuson J.K."/>
            <person name="James T.Y."/>
            <person name="O'Malley M.A."/>
            <person name="Stajich J.E."/>
            <person name="Spatafora J.W."/>
            <person name="Visel A."/>
            <person name="Grigoriev I.V."/>
        </authorList>
    </citation>
    <scope>NUCLEOTIDE SEQUENCE [LARGE SCALE GENOMIC DNA]</scope>
    <source>
        <strain evidence="1 2">ATCC 12442</strain>
    </source>
</reference>
<dbReference type="PANTHER" id="PTHR17901">
    <property type="entry name" value="MAGNESIUM-DEPENDENT PHOSPHATASE 1 MDP1"/>
    <property type="match status" value="1"/>
</dbReference>
<evidence type="ECO:0000313" key="1">
    <source>
        <dbReference type="EMBL" id="ORX67671.1"/>
    </source>
</evidence>
<dbReference type="Gene3D" id="3.40.50.1000">
    <property type="entry name" value="HAD superfamily/HAD-like"/>
    <property type="match status" value="1"/>
</dbReference>
<dbReference type="GeneID" id="63804953"/>
<dbReference type="PANTHER" id="PTHR17901:SF14">
    <property type="entry name" value="MAGNESIUM-DEPENDENT PHOSPHATASE 1"/>
    <property type="match status" value="1"/>
</dbReference>
<organism evidence="1 2">
    <name type="scientific">Linderina pennispora</name>
    <dbReference type="NCBI Taxonomy" id="61395"/>
    <lineage>
        <taxon>Eukaryota</taxon>
        <taxon>Fungi</taxon>
        <taxon>Fungi incertae sedis</taxon>
        <taxon>Zoopagomycota</taxon>
        <taxon>Kickxellomycotina</taxon>
        <taxon>Kickxellomycetes</taxon>
        <taxon>Kickxellales</taxon>
        <taxon>Kickxellaceae</taxon>
        <taxon>Linderina</taxon>
    </lineage>
</organism>
<dbReference type="NCBIfam" id="TIGR01685">
    <property type="entry name" value="MDP-1"/>
    <property type="match status" value="1"/>
</dbReference>
<evidence type="ECO:0000313" key="2">
    <source>
        <dbReference type="Proteomes" id="UP000193922"/>
    </source>
</evidence>
<proteinExistence type="predicted"/>
<accession>A0A1Y1W2A2</accession>
<keyword evidence="2" id="KW-1185">Reference proteome</keyword>
<gene>
    <name evidence="1" type="ORF">DL89DRAFT_269434</name>
</gene>
<dbReference type="GO" id="GO:0003993">
    <property type="term" value="F:acid phosphatase activity"/>
    <property type="evidence" value="ECO:0007669"/>
    <property type="project" value="TreeGrafter"/>
</dbReference>
<dbReference type="EMBL" id="MCFD01000012">
    <property type="protein sequence ID" value="ORX67671.1"/>
    <property type="molecule type" value="Genomic_DNA"/>
</dbReference>
<dbReference type="Proteomes" id="UP000193922">
    <property type="component" value="Unassembled WGS sequence"/>
</dbReference>
<sequence length="132" mass="15319">HPIPELEALGWDPRKEEAEFLPELIVFDLDFTLWSCWIDTHTNGPPYRLAANNKVKDRYGDTMELFSDVPRVLDLIMQLPNTRIGIASRTDRAEWAKQIQSDIGVKKKKMIECIDFMEIYPGSKVTHFRNLA</sequence>
<dbReference type="InterPro" id="IPR023214">
    <property type="entry name" value="HAD_sf"/>
</dbReference>
<dbReference type="SUPFAM" id="SSF56784">
    <property type="entry name" value="HAD-like"/>
    <property type="match status" value="1"/>
</dbReference>